<keyword evidence="3 7" id="KW-0694">RNA-binding</keyword>
<dbReference type="InterPro" id="IPR005880">
    <property type="entry name" value="Ribosomal_uL2_bac/org-type"/>
</dbReference>
<evidence type="ECO:0000256" key="3">
    <source>
        <dbReference type="ARBA" id="ARBA00022884"/>
    </source>
</evidence>
<comment type="similarity">
    <text evidence="1 7">Belongs to the universal ribosomal protein uL2 family.</text>
</comment>
<dbReference type="PANTHER" id="PTHR13691">
    <property type="entry name" value="RIBOSOMAL PROTEIN L2"/>
    <property type="match status" value="1"/>
</dbReference>
<dbReference type="SMART" id="SM01383">
    <property type="entry name" value="Ribosomal_L2"/>
    <property type="match status" value="1"/>
</dbReference>
<dbReference type="InterPro" id="IPR012340">
    <property type="entry name" value="NA-bd_OB-fold"/>
</dbReference>
<name>A0A451CZ83_9GAMM</name>
<dbReference type="GO" id="GO:0005829">
    <property type="term" value="C:cytosol"/>
    <property type="evidence" value="ECO:0007669"/>
    <property type="project" value="UniProtKB-ARBA"/>
</dbReference>
<dbReference type="Proteomes" id="UP000294404">
    <property type="component" value="Chromosome"/>
</dbReference>
<organism evidence="11 12">
    <name type="scientific">Buchnera aphidicola</name>
    <name type="common">Cinara cuneomaculata</name>
    <dbReference type="NCBI Taxonomy" id="1660040"/>
    <lineage>
        <taxon>Bacteria</taxon>
        <taxon>Pseudomonadati</taxon>
        <taxon>Pseudomonadota</taxon>
        <taxon>Gammaproteobacteria</taxon>
        <taxon>Enterobacterales</taxon>
        <taxon>Erwiniaceae</taxon>
        <taxon>Buchnera</taxon>
    </lineage>
</organism>
<dbReference type="Gene3D" id="2.30.30.30">
    <property type="match status" value="1"/>
</dbReference>
<dbReference type="GO" id="GO:0019843">
    <property type="term" value="F:rRNA binding"/>
    <property type="evidence" value="ECO:0007669"/>
    <property type="project" value="UniProtKB-UniRule"/>
</dbReference>
<dbReference type="NCBIfam" id="TIGR01171">
    <property type="entry name" value="rplB_bact"/>
    <property type="match status" value="1"/>
</dbReference>
<dbReference type="FunFam" id="2.30.30.30:FF:000001">
    <property type="entry name" value="50S ribosomal protein L2"/>
    <property type="match status" value="1"/>
</dbReference>
<evidence type="ECO:0000256" key="4">
    <source>
        <dbReference type="ARBA" id="ARBA00022980"/>
    </source>
</evidence>
<dbReference type="FunFam" id="4.10.950.10:FF:000001">
    <property type="entry name" value="50S ribosomal protein L2"/>
    <property type="match status" value="1"/>
</dbReference>
<reference evidence="11 12" key="1">
    <citation type="submission" date="2019-02" db="EMBL/GenBank/DDBJ databases">
        <authorList>
            <person name="Manzano-Marin A."/>
            <person name="Manzano-Marin A."/>
        </authorList>
    </citation>
    <scope>NUCLEOTIDE SEQUENCE [LARGE SCALE GENOMIC DNA]</scope>
    <source>
        <strain evidence="11 12">BuCicuneomaculata</strain>
    </source>
</reference>
<comment type="function">
    <text evidence="7">One of the primary rRNA binding proteins. Required for association of the 30S and 50S subunits to form the 70S ribosome, for tRNA binding and peptide bond formation. It has been suggested to have peptidyltransferase activity; this is somewhat controversial. Makes several contacts with the 16S rRNA in the 70S ribosome.</text>
</comment>
<dbReference type="SMART" id="SM01382">
    <property type="entry name" value="Ribosomal_L2_C"/>
    <property type="match status" value="1"/>
</dbReference>
<dbReference type="InterPro" id="IPR014722">
    <property type="entry name" value="Rib_uL2_dom2"/>
</dbReference>
<comment type="subunit">
    <text evidence="7">Part of the 50S ribosomal subunit. Forms a bridge to the 30S subunit in the 70S ribosome.</text>
</comment>
<feature type="region of interest" description="Disordered" evidence="8">
    <location>
        <begin position="221"/>
        <end position="261"/>
    </location>
</feature>
<dbReference type="InterPro" id="IPR022671">
    <property type="entry name" value="Ribosomal_uL2_CS"/>
</dbReference>
<dbReference type="Gene3D" id="4.10.950.10">
    <property type="entry name" value="Ribosomal protein L2, domain 3"/>
    <property type="match status" value="1"/>
</dbReference>
<protein>
    <recommendedName>
        <fullName evidence="6 7">Large ribosomal subunit protein uL2</fullName>
    </recommendedName>
</protein>
<keyword evidence="5 7" id="KW-0687">Ribonucleoprotein</keyword>
<dbReference type="RefSeq" id="WP_154027663.1">
    <property type="nucleotide sequence ID" value="NZ_LR217695.1"/>
</dbReference>
<dbReference type="GO" id="GO:0003735">
    <property type="term" value="F:structural constituent of ribosome"/>
    <property type="evidence" value="ECO:0007669"/>
    <property type="project" value="InterPro"/>
</dbReference>
<sequence>MAVIKCKPTSPGRRHVIKVVHPNLYKGRPYAPLLHKKNKTGGRNNYGRITMRHIGGGHKRLYRCIDFKRCKDNIKATVQRIEYDPNRSSNIVLLLYRDGTRSYILEPKGIKVGDIIESGSSASIMLGNSLPLKNIPTGTIIHNIEMKIGKGGQIARSAGNYAQLISKEDRYVIIRLRSGELRKIHIECRATIGEVGNSEHMLRILGKAGATRRFGVRPTVRGTAMNPVDHPHGGGEGRNFGKHPVSPWGLKTKGKKTRKNKRTERFIIRHRKK</sequence>
<dbReference type="Pfam" id="PF03947">
    <property type="entry name" value="Ribosomal_L2_C"/>
    <property type="match status" value="1"/>
</dbReference>
<evidence type="ECO:0000256" key="7">
    <source>
        <dbReference type="HAMAP-Rule" id="MF_01320"/>
    </source>
</evidence>
<dbReference type="EMBL" id="LR217695">
    <property type="protein sequence ID" value="VFP78320.1"/>
    <property type="molecule type" value="Genomic_DNA"/>
</dbReference>
<evidence type="ECO:0000259" key="9">
    <source>
        <dbReference type="SMART" id="SM01382"/>
    </source>
</evidence>
<dbReference type="InterPro" id="IPR022669">
    <property type="entry name" value="Ribosomal_uL2_C"/>
</dbReference>
<dbReference type="GO" id="GO:0016740">
    <property type="term" value="F:transferase activity"/>
    <property type="evidence" value="ECO:0007669"/>
    <property type="project" value="InterPro"/>
</dbReference>
<dbReference type="GO" id="GO:0015934">
    <property type="term" value="C:large ribosomal subunit"/>
    <property type="evidence" value="ECO:0007669"/>
    <property type="project" value="InterPro"/>
</dbReference>
<dbReference type="AlphaFoldDB" id="A0A451CZ83"/>
<evidence type="ECO:0000259" key="10">
    <source>
        <dbReference type="SMART" id="SM01383"/>
    </source>
</evidence>
<dbReference type="InterPro" id="IPR014726">
    <property type="entry name" value="Ribosomal_uL2_dom3"/>
</dbReference>
<evidence type="ECO:0000256" key="8">
    <source>
        <dbReference type="SAM" id="MobiDB-lite"/>
    </source>
</evidence>
<feature type="domain" description="Large ribosomal subunit protein uL2 RNA-binding" evidence="10">
    <location>
        <begin position="42"/>
        <end position="118"/>
    </location>
</feature>
<dbReference type="InterPro" id="IPR002171">
    <property type="entry name" value="Ribosomal_uL2"/>
</dbReference>
<dbReference type="InterPro" id="IPR022666">
    <property type="entry name" value="Ribosomal_uL2_RNA-bd_dom"/>
</dbReference>
<keyword evidence="2 7" id="KW-0699">rRNA-binding</keyword>
<evidence type="ECO:0000256" key="6">
    <source>
        <dbReference type="ARBA" id="ARBA00035242"/>
    </source>
</evidence>
<dbReference type="Pfam" id="PF00181">
    <property type="entry name" value="Ribosomal_L2_N"/>
    <property type="match status" value="1"/>
</dbReference>
<gene>
    <name evidence="7 11" type="primary">rplB</name>
    <name evidence="11" type="ORF">BUCICUMA2628_346</name>
</gene>
<evidence type="ECO:0000256" key="2">
    <source>
        <dbReference type="ARBA" id="ARBA00022730"/>
    </source>
</evidence>
<dbReference type="HAMAP" id="MF_01320_B">
    <property type="entry name" value="Ribosomal_uL2_B"/>
    <property type="match status" value="1"/>
</dbReference>
<dbReference type="OrthoDB" id="9778722at2"/>
<evidence type="ECO:0000313" key="12">
    <source>
        <dbReference type="Proteomes" id="UP000294404"/>
    </source>
</evidence>
<keyword evidence="4 7" id="KW-0689">Ribosomal protein</keyword>
<dbReference type="InterPro" id="IPR008991">
    <property type="entry name" value="Translation_prot_SH3-like_sf"/>
</dbReference>
<dbReference type="SUPFAM" id="SSF50249">
    <property type="entry name" value="Nucleic acid-binding proteins"/>
    <property type="match status" value="1"/>
</dbReference>
<dbReference type="FunFam" id="2.40.50.140:FF:000003">
    <property type="entry name" value="50S ribosomal protein L2"/>
    <property type="match status" value="1"/>
</dbReference>
<accession>A0A451CZ83</accession>
<evidence type="ECO:0000256" key="5">
    <source>
        <dbReference type="ARBA" id="ARBA00023274"/>
    </source>
</evidence>
<dbReference type="PANTHER" id="PTHR13691:SF5">
    <property type="entry name" value="LARGE RIBOSOMAL SUBUNIT PROTEIN UL2M"/>
    <property type="match status" value="1"/>
</dbReference>
<dbReference type="GO" id="GO:0002181">
    <property type="term" value="P:cytoplasmic translation"/>
    <property type="evidence" value="ECO:0007669"/>
    <property type="project" value="TreeGrafter"/>
</dbReference>
<dbReference type="SUPFAM" id="SSF50104">
    <property type="entry name" value="Translation proteins SH3-like domain"/>
    <property type="match status" value="1"/>
</dbReference>
<feature type="compositionally biased region" description="Basic residues" evidence="8">
    <location>
        <begin position="252"/>
        <end position="261"/>
    </location>
</feature>
<feature type="domain" description="Large ribosomal subunit protein uL2 C-terminal" evidence="9">
    <location>
        <begin position="124"/>
        <end position="251"/>
    </location>
</feature>
<dbReference type="PIRSF" id="PIRSF002158">
    <property type="entry name" value="Ribosomal_L2"/>
    <property type="match status" value="1"/>
</dbReference>
<proteinExistence type="inferred from homology"/>
<dbReference type="PROSITE" id="PS00467">
    <property type="entry name" value="RIBOSOMAL_L2"/>
    <property type="match status" value="1"/>
</dbReference>
<dbReference type="Gene3D" id="2.40.50.140">
    <property type="entry name" value="Nucleic acid-binding proteins"/>
    <property type="match status" value="1"/>
</dbReference>
<evidence type="ECO:0000313" key="11">
    <source>
        <dbReference type="EMBL" id="VFP78320.1"/>
    </source>
</evidence>
<evidence type="ECO:0000256" key="1">
    <source>
        <dbReference type="ARBA" id="ARBA00005636"/>
    </source>
</evidence>